<dbReference type="PANTHER" id="PTHR14503">
    <property type="entry name" value="MITOCHONDRIAL RIBOSOMAL PROTEIN 34 FAMILY MEMBER"/>
    <property type="match status" value="1"/>
</dbReference>
<evidence type="ECO:0000313" key="8">
    <source>
        <dbReference type="Proteomes" id="UP000036873"/>
    </source>
</evidence>
<dbReference type="PATRIC" id="fig|52689.4.peg.122"/>
<evidence type="ECO:0000256" key="2">
    <source>
        <dbReference type="ARBA" id="ARBA00022980"/>
    </source>
</evidence>
<comment type="caution">
    <text evidence="7">The sequence shown here is derived from an EMBL/GenBank/DDBJ whole genome shotgun (WGS) entry which is preliminary data.</text>
</comment>
<dbReference type="RefSeq" id="WP_050739311.1">
    <property type="nucleotide sequence ID" value="NZ_LGYO01000011.1"/>
</dbReference>
<comment type="similarity">
    <text evidence="1 5">Belongs to the bacterial ribosomal protein bL34 family.</text>
</comment>
<keyword evidence="2 5" id="KW-0689">Ribosomal protein</keyword>
<dbReference type="GO" id="GO:0005840">
    <property type="term" value="C:ribosome"/>
    <property type="evidence" value="ECO:0007669"/>
    <property type="project" value="UniProtKB-KW"/>
</dbReference>
<evidence type="ECO:0000256" key="5">
    <source>
        <dbReference type="HAMAP-Rule" id="MF_00391"/>
    </source>
</evidence>
<reference evidence="8" key="1">
    <citation type="submission" date="2015-07" db="EMBL/GenBank/DDBJ databases">
        <title>Draft genome sequence of Acetobacterium bakii DSM 8293, a potential psychrophilic chemical producer through syngas fermentation.</title>
        <authorList>
            <person name="Song Y."/>
            <person name="Hwang S."/>
            <person name="Cho B.-K."/>
        </authorList>
    </citation>
    <scope>NUCLEOTIDE SEQUENCE [LARGE SCALE GENOMIC DNA]</scope>
    <source>
        <strain evidence="8">DSM 8239</strain>
    </source>
</reference>
<dbReference type="InterPro" id="IPR020939">
    <property type="entry name" value="Ribosomal_bL34_CS"/>
</dbReference>
<evidence type="ECO:0000313" key="7">
    <source>
        <dbReference type="EMBL" id="KNZ42556.1"/>
    </source>
</evidence>
<organism evidence="7 8">
    <name type="scientific">Acetobacterium bakii</name>
    <dbReference type="NCBI Taxonomy" id="52689"/>
    <lineage>
        <taxon>Bacteria</taxon>
        <taxon>Bacillati</taxon>
        <taxon>Bacillota</taxon>
        <taxon>Clostridia</taxon>
        <taxon>Eubacteriales</taxon>
        <taxon>Eubacteriaceae</taxon>
        <taxon>Acetobacterium</taxon>
    </lineage>
</organism>
<protein>
    <recommendedName>
        <fullName evidence="4 5">Large ribosomal subunit protein bL34</fullName>
    </recommendedName>
</protein>
<evidence type="ECO:0000256" key="6">
    <source>
        <dbReference type="SAM" id="MobiDB-lite"/>
    </source>
</evidence>
<sequence>MKRTYQPKVRQRKREHGFRKRMFTKSGRLILKKRRQKGREKLSA</sequence>
<keyword evidence="8" id="KW-1185">Reference proteome</keyword>
<dbReference type="STRING" id="52689.AKG39_05210"/>
<dbReference type="OrthoDB" id="9804164at2"/>
<evidence type="ECO:0000256" key="4">
    <source>
        <dbReference type="ARBA" id="ARBA00035177"/>
    </source>
</evidence>
<proteinExistence type="inferred from homology"/>
<dbReference type="GO" id="GO:1990904">
    <property type="term" value="C:ribonucleoprotein complex"/>
    <property type="evidence" value="ECO:0007669"/>
    <property type="project" value="UniProtKB-KW"/>
</dbReference>
<name>A0A0L6U211_9FIRM</name>
<keyword evidence="3 5" id="KW-0687">Ribonucleoprotein</keyword>
<evidence type="ECO:0000256" key="1">
    <source>
        <dbReference type="ARBA" id="ARBA00010111"/>
    </source>
</evidence>
<dbReference type="GO" id="GO:0006412">
    <property type="term" value="P:translation"/>
    <property type="evidence" value="ECO:0007669"/>
    <property type="project" value="UniProtKB-UniRule"/>
</dbReference>
<dbReference type="EMBL" id="LGYO01000011">
    <property type="protein sequence ID" value="KNZ42556.1"/>
    <property type="molecule type" value="Genomic_DNA"/>
</dbReference>
<dbReference type="Pfam" id="PF00468">
    <property type="entry name" value="Ribosomal_L34"/>
    <property type="match status" value="1"/>
</dbReference>
<evidence type="ECO:0000256" key="3">
    <source>
        <dbReference type="ARBA" id="ARBA00023274"/>
    </source>
</evidence>
<feature type="region of interest" description="Disordered" evidence="6">
    <location>
        <begin position="24"/>
        <end position="44"/>
    </location>
</feature>
<dbReference type="GO" id="GO:0003735">
    <property type="term" value="F:structural constituent of ribosome"/>
    <property type="evidence" value="ECO:0007669"/>
    <property type="project" value="InterPro"/>
</dbReference>
<dbReference type="PANTHER" id="PTHR14503:SF4">
    <property type="entry name" value="LARGE RIBOSOMAL SUBUNIT PROTEIN BL34M"/>
    <property type="match status" value="1"/>
</dbReference>
<accession>A0A0L6U211</accession>
<dbReference type="PROSITE" id="PS00784">
    <property type="entry name" value="RIBOSOMAL_L34"/>
    <property type="match status" value="1"/>
</dbReference>
<dbReference type="FunFam" id="1.10.287.3980:FF:000001">
    <property type="entry name" value="Mitochondrial ribosomal protein L34"/>
    <property type="match status" value="1"/>
</dbReference>
<dbReference type="Gene3D" id="1.10.287.3980">
    <property type="match status" value="1"/>
</dbReference>
<dbReference type="Proteomes" id="UP000036873">
    <property type="component" value="Unassembled WGS sequence"/>
</dbReference>
<dbReference type="NCBIfam" id="TIGR01030">
    <property type="entry name" value="rpmH_bact"/>
    <property type="match status" value="1"/>
</dbReference>
<dbReference type="InterPro" id="IPR000271">
    <property type="entry name" value="Ribosomal_bL34"/>
</dbReference>
<dbReference type="HAMAP" id="MF_00391">
    <property type="entry name" value="Ribosomal_bL34"/>
    <property type="match status" value="1"/>
</dbReference>
<dbReference type="AlphaFoldDB" id="A0A0L6U211"/>
<gene>
    <name evidence="5" type="primary">rpmH</name>
    <name evidence="7" type="ORF">AKG39_05210</name>
</gene>